<organism evidence="1 2">
    <name type="scientific">Neisseria zoodegmatis</name>
    <dbReference type="NCBI Taxonomy" id="326523"/>
    <lineage>
        <taxon>Bacteria</taxon>
        <taxon>Pseudomonadati</taxon>
        <taxon>Pseudomonadota</taxon>
        <taxon>Betaproteobacteria</taxon>
        <taxon>Neisseriales</taxon>
        <taxon>Neisseriaceae</taxon>
        <taxon>Neisseria</taxon>
    </lineage>
</organism>
<proteinExistence type="predicted"/>
<dbReference type="Proteomes" id="UP000254055">
    <property type="component" value="Unassembled WGS sequence"/>
</dbReference>
<dbReference type="EMBL" id="UGRS01000001">
    <property type="protein sequence ID" value="SUA35777.1"/>
    <property type="molecule type" value="Genomic_DNA"/>
</dbReference>
<dbReference type="RefSeq" id="WP_054600593.1">
    <property type="nucleotide sequence ID" value="NZ_UGRS01000001.1"/>
</dbReference>
<evidence type="ECO:0000313" key="2">
    <source>
        <dbReference type="Proteomes" id="UP000254055"/>
    </source>
</evidence>
<reference evidence="1 2" key="1">
    <citation type="submission" date="2018-06" db="EMBL/GenBank/DDBJ databases">
        <authorList>
            <consortium name="Pathogen Informatics"/>
            <person name="Doyle S."/>
        </authorList>
    </citation>
    <scope>NUCLEOTIDE SEQUENCE [LARGE SCALE GENOMIC DNA]</scope>
    <source>
        <strain evidence="1 2">NCTC12229</strain>
    </source>
</reference>
<accession>A0A378WFX2</accession>
<sequence>MKYYTFNQIMTAFNIKAPNTVYNRIKSGLLPDKVRIGPARIGWPVDEVNLILEAISAGADDMEIKALVVKINAARQKKRAALREQLKTIC</sequence>
<evidence type="ECO:0000313" key="1">
    <source>
        <dbReference type="EMBL" id="SUA35777.1"/>
    </source>
</evidence>
<name>A0A378WFX2_9NEIS</name>
<gene>
    <name evidence="1" type="ORF">NCTC12229_00183</name>
</gene>
<protein>
    <submittedName>
        <fullName evidence="1">Uncharacterized protein</fullName>
    </submittedName>
</protein>
<dbReference type="AlphaFoldDB" id="A0A378WFX2"/>
<dbReference type="OrthoDB" id="5398721at2"/>